<dbReference type="GO" id="GO:0005886">
    <property type="term" value="C:plasma membrane"/>
    <property type="evidence" value="ECO:0007669"/>
    <property type="project" value="TreeGrafter"/>
</dbReference>
<comment type="caution">
    <text evidence="7">The sequence shown here is derived from an EMBL/GenBank/DDBJ whole genome shotgun (WGS) entry which is preliminary data.</text>
</comment>
<dbReference type="Gene3D" id="1.10.1760.20">
    <property type="match status" value="1"/>
</dbReference>
<dbReference type="Gene3D" id="3.30.70.270">
    <property type="match status" value="1"/>
</dbReference>
<feature type="transmembrane region" description="Helical" evidence="5">
    <location>
        <begin position="161"/>
        <end position="180"/>
    </location>
</feature>
<dbReference type="GO" id="GO:0043709">
    <property type="term" value="P:cell adhesion involved in single-species biofilm formation"/>
    <property type="evidence" value="ECO:0007669"/>
    <property type="project" value="TreeGrafter"/>
</dbReference>
<protein>
    <recommendedName>
        <fullName evidence="3">diguanylate cyclase</fullName>
        <ecNumber evidence="3">2.7.7.65</ecNumber>
    </recommendedName>
</protein>
<dbReference type="GO" id="GO:0052621">
    <property type="term" value="F:diguanylate cyclase activity"/>
    <property type="evidence" value="ECO:0007669"/>
    <property type="project" value="UniProtKB-EC"/>
</dbReference>
<comment type="pathway">
    <text evidence="2">Purine metabolism; 3',5'-cyclic di-GMP biosynthesis.</text>
</comment>
<dbReference type="Proteomes" id="UP000226420">
    <property type="component" value="Unassembled WGS sequence"/>
</dbReference>
<dbReference type="CDD" id="cd01949">
    <property type="entry name" value="GGDEF"/>
    <property type="match status" value="1"/>
</dbReference>
<accession>A0AAJ4WBN0</accession>
<dbReference type="RefSeq" id="WP_047781677.1">
    <property type="nucleotide sequence ID" value="NZ_FOLW01000007.1"/>
</dbReference>
<proteinExistence type="predicted"/>
<dbReference type="Pfam" id="PF00990">
    <property type="entry name" value="GGDEF"/>
    <property type="match status" value="1"/>
</dbReference>
<dbReference type="AlphaFoldDB" id="A0AAJ4WBN0"/>
<dbReference type="EMBL" id="FOLW01000007">
    <property type="protein sequence ID" value="SFD06290.1"/>
    <property type="molecule type" value="Genomic_DNA"/>
</dbReference>
<comment type="catalytic activity">
    <reaction evidence="4">
        <text>2 GTP = 3',3'-c-di-GMP + 2 diphosphate</text>
        <dbReference type="Rhea" id="RHEA:24898"/>
        <dbReference type="ChEBI" id="CHEBI:33019"/>
        <dbReference type="ChEBI" id="CHEBI:37565"/>
        <dbReference type="ChEBI" id="CHEBI:58805"/>
        <dbReference type="EC" id="2.7.7.65"/>
    </reaction>
</comment>
<evidence type="ECO:0000256" key="2">
    <source>
        <dbReference type="ARBA" id="ARBA00004665"/>
    </source>
</evidence>
<dbReference type="InterPro" id="IPR029787">
    <property type="entry name" value="Nucleotide_cyclase"/>
</dbReference>
<organism evidence="7 8">
    <name type="scientific">Pragia fontium DSM 5563 = ATCC 49100</name>
    <dbReference type="NCBI Taxonomy" id="1122977"/>
    <lineage>
        <taxon>Bacteria</taxon>
        <taxon>Pseudomonadati</taxon>
        <taxon>Pseudomonadota</taxon>
        <taxon>Gammaproteobacteria</taxon>
        <taxon>Enterobacterales</taxon>
        <taxon>Budviciaceae</taxon>
        <taxon>Pragia</taxon>
    </lineage>
</organism>
<feature type="transmembrane region" description="Helical" evidence="5">
    <location>
        <begin position="131"/>
        <end position="149"/>
    </location>
</feature>
<feature type="transmembrane region" description="Helical" evidence="5">
    <location>
        <begin position="38"/>
        <end position="59"/>
    </location>
</feature>
<dbReference type="PANTHER" id="PTHR45138:SF9">
    <property type="entry name" value="DIGUANYLATE CYCLASE DGCM-RELATED"/>
    <property type="match status" value="1"/>
</dbReference>
<evidence type="ECO:0000256" key="3">
    <source>
        <dbReference type="ARBA" id="ARBA00012528"/>
    </source>
</evidence>
<dbReference type="SUPFAM" id="SSF55073">
    <property type="entry name" value="Nucleotide cyclase"/>
    <property type="match status" value="1"/>
</dbReference>
<feature type="transmembrane region" description="Helical" evidence="5">
    <location>
        <begin position="71"/>
        <end position="99"/>
    </location>
</feature>
<feature type="domain" description="GGDEF" evidence="6">
    <location>
        <begin position="223"/>
        <end position="358"/>
    </location>
</feature>
<dbReference type="PROSITE" id="PS50887">
    <property type="entry name" value="GGDEF"/>
    <property type="match status" value="1"/>
</dbReference>
<dbReference type="InterPro" id="IPR000160">
    <property type="entry name" value="GGDEF_dom"/>
</dbReference>
<reference evidence="7 8" key="1">
    <citation type="submission" date="2016-10" db="EMBL/GenBank/DDBJ databases">
        <authorList>
            <person name="Varghese N."/>
            <person name="Submissions S."/>
        </authorList>
    </citation>
    <scope>NUCLEOTIDE SEQUENCE [LARGE SCALE GENOMIC DNA]</scope>
    <source>
        <strain evidence="7 8">DSM 5563</strain>
    </source>
</reference>
<keyword evidence="5" id="KW-0812">Transmembrane</keyword>
<feature type="transmembrane region" description="Helical" evidence="5">
    <location>
        <begin position="7"/>
        <end position="26"/>
    </location>
</feature>
<dbReference type="NCBIfam" id="TIGR00254">
    <property type="entry name" value="GGDEF"/>
    <property type="match status" value="1"/>
</dbReference>
<keyword evidence="5" id="KW-1133">Transmembrane helix</keyword>
<dbReference type="GO" id="GO:1902201">
    <property type="term" value="P:negative regulation of bacterial-type flagellum-dependent cell motility"/>
    <property type="evidence" value="ECO:0007669"/>
    <property type="project" value="TreeGrafter"/>
</dbReference>
<evidence type="ECO:0000256" key="5">
    <source>
        <dbReference type="SAM" id="Phobius"/>
    </source>
</evidence>
<dbReference type="InterPro" id="IPR050469">
    <property type="entry name" value="Diguanylate_Cyclase"/>
</dbReference>
<evidence type="ECO:0000256" key="4">
    <source>
        <dbReference type="ARBA" id="ARBA00034247"/>
    </source>
</evidence>
<dbReference type="InterPro" id="IPR043128">
    <property type="entry name" value="Rev_trsase/Diguanyl_cyclase"/>
</dbReference>
<sequence length="366" mass="41094">MFFEGIIINISVLIAGFYFISKLSRLPLDSRIPVGKKIQIGFFNGLLCFLLMKFSISTIDYPPIDLRHIPLLIAACYVGPLAALITAIIISISCIIISFTETGTIVAINYCIIGLVLTVCSYYIRRSIRYRAILFSIITLSFIVIGYAYSTGPNLVKFGEFTLLITLFTAVSMYLAMMLLKDLKRKKLEILTYQGQAQHDFLTSLLNKRMFDRAIRHINQYKENTVLMLIDIDYFKKVNDIYGHDAGDLVLKEIASILNAHTAYGQKVFRIGGEEFSVILIDCPAPLAKKIGEDICREVANHPFILSNGTRIRITISIGISSSGQDGDKNSLSLFRLADRALYQAKSDGRNRVFYASDETVHHQTV</sequence>
<gene>
    <name evidence="7" type="ORF">SAMN02745723_107130</name>
</gene>
<dbReference type="FunFam" id="3.30.70.270:FF:000001">
    <property type="entry name" value="Diguanylate cyclase domain protein"/>
    <property type="match status" value="1"/>
</dbReference>
<evidence type="ECO:0000313" key="7">
    <source>
        <dbReference type="EMBL" id="SFD06290.1"/>
    </source>
</evidence>
<evidence type="ECO:0000256" key="1">
    <source>
        <dbReference type="ARBA" id="ARBA00001946"/>
    </source>
</evidence>
<dbReference type="PANTHER" id="PTHR45138">
    <property type="entry name" value="REGULATORY COMPONENTS OF SENSORY TRANSDUCTION SYSTEM"/>
    <property type="match status" value="1"/>
</dbReference>
<feature type="transmembrane region" description="Helical" evidence="5">
    <location>
        <begin position="105"/>
        <end position="124"/>
    </location>
</feature>
<keyword evidence="5" id="KW-0472">Membrane</keyword>
<comment type="cofactor">
    <cofactor evidence="1">
        <name>Mg(2+)</name>
        <dbReference type="ChEBI" id="CHEBI:18420"/>
    </cofactor>
</comment>
<evidence type="ECO:0000313" key="8">
    <source>
        <dbReference type="Proteomes" id="UP000226420"/>
    </source>
</evidence>
<name>A0AAJ4WBN0_9GAMM</name>
<dbReference type="EC" id="2.7.7.65" evidence="3"/>
<dbReference type="SMART" id="SM00267">
    <property type="entry name" value="GGDEF"/>
    <property type="match status" value="1"/>
</dbReference>
<evidence type="ECO:0000259" key="6">
    <source>
        <dbReference type="PROSITE" id="PS50887"/>
    </source>
</evidence>